<evidence type="ECO:0000313" key="9">
    <source>
        <dbReference type="EMBL" id="NME98925.1"/>
    </source>
</evidence>
<dbReference type="NCBIfam" id="TIGR01733">
    <property type="entry name" value="AA-adenyl-dom"/>
    <property type="match status" value="1"/>
</dbReference>
<evidence type="ECO:0000256" key="1">
    <source>
        <dbReference type="ARBA" id="ARBA00001957"/>
    </source>
</evidence>
<dbReference type="EMBL" id="JABAGO010000020">
    <property type="protein sequence ID" value="NME98925.1"/>
    <property type="molecule type" value="Genomic_DNA"/>
</dbReference>
<evidence type="ECO:0000256" key="3">
    <source>
        <dbReference type="ARBA" id="ARBA00022450"/>
    </source>
</evidence>
<sequence>MTQEIRWFDKNAYEAKRYWEERLSAIIERATSAASVTQGSGTGPRLIKTIEIGKETTRIVRNITGGSPLLEYAFFIAAFYTGFRGTDVITYSIAGIPSTSSRDSEQILPTVVEINPSIEAEQLLYNLLEQLREAYNHQQVDLSRIINDVWDRDQRLDEVVIRHTGLHRVEAMKELQPVITIETIDEGYRVHLDCYVGHPDRFRMQSSLELLSYISTQFAEYPHIQLGELHVAHDTESLELLRMGTGQMIAPTHHTSLVARFEEQVRNTPDLIAISSEQGDLTYREFAEQVRYLAHILLHQGIKEGDRVGILAERTVDTLVAIWAIGYVGATYVPIEVEYPIERQNYMLQRSGAKLVLAREGELSMNLDIPVSSVHLNQKVYLKSDISSTQQSDSSCYVIFTSGTTGLPKLVKGRVGDVMNLCQWYISACGLGVGSRVMLAIPMGFDASVKNIFAPLLCGATIVLPGGFLAEAGAMLDQISHYRVTHLNCVPALFYSWVNADEDNRYSRLTSLSTVILGGEKLRPEPLAEWAKQTNGHCRIFNVYGPTECTSVSVACEVSLEDISSLREVPIGRPIDNKRIYVLDEQRRLCRTGFPGEIYIGGTGIAEYDAVDSEQSTTLFPDPFSKGGWMYKTGDLAVWRKDSSKEHLYFLGRKDRQWKINGHRINPEEIEACIRRHPAVRLCVAVQLKEGREGNEKWVVYLQLKPGLHMNRAELREFAAKWLPAPMIPAFAVLCKEIPLTVHGKIDMRALPQPSEGDRITLHPFRLPQSDMEKSIAGIWTDVLGVEKVGLDDHFFELGGHSLHLVQAALAIRKQLDVHIEAADILAYPTVRRLSNYVGPSEEKDQSKAELEAATRAANRKKLWEQRRRKETR</sequence>
<dbReference type="Gene3D" id="3.40.50.1820">
    <property type="entry name" value="alpha/beta hydrolase"/>
    <property type="match status" value="1"/>
</dbReference>
<dbReference type="InterPro" id="IPR009081">
    <property type="entry name" value="PP-bd_ACP"/>
</dbReference>
<dbReference type="FunFam" id="1.10.1200.10:FF:000005">
    <property type="entry name" value="Nonribosomal peptide synthetase 1"/>
    <property type="match status" value="1"/>
</dbReference>
<dbReference type="InterPro" id="IPR045851">
    <property type="entry name" value="AMP-bd_C_sf"/>
</dbReference>
<evidence type="ECO:0000256" key="6">
    <source>
        <dbReference type="ARBA" id="ARBA00023194"/>
    </source>
</evidence>
<dbReference type="InterPro" id="IPR029058">
    <property type="entry name" value="AB_hydrolase_fold"/>
</dbReference>
<feature type="region of interest" description="Disordered" evidence="7">
    <location>
        <begin position="838"/>
        <end position="873"/>
    </location>
</feature>
<comment type="caution">
    <text evidence="9">The sequence shown here is derived from an EMBL/GenBank/DDBJ whole genome shotgun (WGS) entry which is preliminary data.</text>
</comment>
<keyword evidence="6" id="KW-0045">Antibiotic biosynthesis</keyword>
<comment type="similarity">
    <text evidence="2">Belongs to the ATP-dependent AMP-binding enzyme family.</text>
</comment>
<comment type="cofactor">
    <cofactor evidence="1">
        <name>pantetheine 4'-phosphate</name>
        <dbReference type="ChEBI" id="CHEBI:47942"/>
    </cofactor>
</comment>
<accession>A0A848CTJ3</accession>
<keyword evidence="4" id="KW-0597">Phosphoprotein</keyword>
<dbReference type="GO" id="GO:0017000">
    <property type="term" value="P:antibiotic biosynthetic process"/>
    <property type="evidence" value="ECO:0007669"/>
    <property type="project" value="UniProtKB-KW"/>
</dbReference>
<dbReference type="InterPro" id="IPR000873">
    <property type="entry name" value="AMP-dep_synth/lig_dom"/>
</dbReference>
<dbReference type="SUPFAM" id="SSF47336">
    <property type="entry name" value="ACP-like"/>
    <property type="match status" value="1"/>
</dbReference>
<dbReference type="RefSeq" id="WP_168975314.1">
    <property type="nucleotide sequence ID" value="NZ_JABAGO010000020.1"/>
</dbReference>
<reference evidence="9 10" key="1">
    <citation type="submission" date="2020-04" db="EMBL/GenBank/DDBJ databases">
        <authorList>
            <person name="Hitch T.C.A."/>
            <person name="Wylensek D."/>
            <person name="Clavel T."/>
        </authorList>
    </citation>
    <scope>NUCLEOTIDE SEQUENCE [LARGE SCALE GENOMIC DNA]</scope>
    <source>
        <strain evidence="9 10">WB01_D5_05</strain>
    </source>
</reference>
<dbReference type="Pfam" id="PF00501">
    <property type="entry name" value="AMP-binding"/>
    <property type="match status" value="1"/>
</dbReference>
<feature type="domain" description="Carrier" evidence="8">
    <location>
        <begin position="767"/>
        <end position="842"/>
    </location>
</feature>
<dbReference type="AlphaFoldDB" id="A0A848CTJ3"/>
<proteinExistence type="inferred from homology"/>
<evidence type="ECO:0000313" key="10">
    <source>
        <dbReference type="Proteomes" id="UP000561326"/>
    </source>
</evidence>
<dbReference type="PROSITE" id="PS50075">
    <property type="entry name" value="CARRIER"/>
    <property type="match status" value="1"/>
</dbReference>
<keyword evidence="5" id="KW-0677">Repeat</keyword>
<dbReference type="InterPro" id="IPR042099">
    <property type="entry name" value="ANL_N_sf"/>
</dbReference>
<dbReference type="PANTHER" id="PTHR45527">
    <property type="entry name" value="NONRIBOSOMAL PEPTIDE SYNTHETASE"/>
    <property type="match status" value="1"/>
</dbReference>
<organism evidence="9 10">
    <name type="scientific">Aneurinibacillus aneurinilyticus</name>
    <name type="common">Bacillus aneurinolyticus</name>
    <dbReference type="NCBI Taxonomy" id="1391"/>
    <lineage>
        <taxon>Bacteria</taxon>
        <taxon>Bacillati</taxon>
        <taxon>Bacillota</taxon>
        <taxon>Bacilli</taxon>
        <taxon>Bacillales</taxon>
        <taxon>Paenibacillaceae</taxon>
        <taxon>Aneurinibacillus group</taxon>
        <taxon>Aneurinibacillus</taxon>
    </lineage>
</organism>
<protein>
    <submittedName>
        <fullName evidence="9">Non-ribosomal peptide synthetase</fullName>
    </submittedName>
</protein>
<evidence type="ECO:0000259" key="8">
    <source>
        <dbReference type="PROSITE" id="PS50075"/>
    </source>
</evidence>
<dbReference type="GO" id="GO:0031177">
    <property type="term" value="F:phosphopantetheine binding"/>
    <property type="evidence" value="ECO:0007669"/>
    <property type="project" value="TreeGrafter"/>
</dbReference>
<dbReference type="Gene3D" id="3.30.300.30">
    <property type="match status" value="1"/>
</dbReference>
<dbReference type="InterPro" id="IPR025110">
    <property type="entry name" value="AMP-bd_C"/>
</dbReference>
<dbReference type="GO" id="GO:0005737">
    <property type="term" value="C:cytoplasm"/>
    <property type="evidence" value="ECO:0007669"/>
    <property type="project" value="TreeGrafter"/>
</dbReference>
<dbReference type="InterPro" id="IPR020845">
    <property type="entry name" value="AMP-binding_CS"/>
</dbReference>
<dbReference type="Gene3D" id="3.30.559.30">
    <property type="entry name" value="Nonribosomal peptide synthetase, condensation domain"/>
    <property type="match status" value="1"/>
</dbReference>
<name>A0A848CTJ3_ANEAE</name>
<keyword evidence="3" id="KW-0596">Phosphopantetheine</keyword>
<gene>
    <name evidence="9" type="ORF">HF838_11690</name>
</gene>
<dbReference type="PANTHER" id="PTHR45527:SF1">
    <property type="entry name" value="FATTY ACID SYNTHASE"/>
    <property type="match status" value="1"/>
</dbReference>
<dbReference type="InterPro" id="IPR010071">
    <property type="entry name" value="AA_adenyl_dom"/>
</dbReference>
<evidence type="ECO:0000256" key="4">
    <source>
        <dbReference type="ARBA" id="ARBA00022553"/>
    </source>
</evidence>
<evidence type="ECO:0000256" key="7">
    <source>
        <dbReference type="SAM" id="MobiDB-lite"/>
    </source>
</evidence>
<dbReference type="InterPro" id="IPR036736">
    <property type="entry name" value="ACP-like_sf"/>
</dbReference>
<dbReference type="Pfam" id="PF00550">
    <property type="entry name" value="PP-binding"/>
    <property type="match status" value="1"/>
</dbReference>
<dbReference type="SUPFAM" id="SSF56801">
    <property type="entry name" value="Acetyl-CoA synthetase-like"/>
    <property type="match status" value="1"/>
</dbReference>
<dbReference type="GO" id="GO:0043041">
    <property type="term" value="P:amino acid activation for nonribosomal peptide biosynthetic process"/>
    <property type="evidence" value="ECO:0007669"/>
    <property type="project" value="TreeGrafter"/>
</dbReference>
<dbReference type="GO" id="GO:0044550">
    <property type="term" value="P:secondary metabolite biosynthetic process"/>
    <property type="evidence" value="ECO:0007669"/>
    <property type="project" value="TreeGrafter"/>
</dbReference>
<dbReference type="Proteomes" id="UP000561326">
    <property type="component" value="Unassembled WGS sequence"/>
</dbReference>
<dbReference type="Pfam" id="PF13193">
    <property type="entry name" value="AMP-binding_C"/>
    <property type="match status" value="1"/>
</dbReference>
<dbReference type="CDD" id="cd05930">
    <property type="entry name" value="A_NRPS"/>
    <property type="match status" value="1"/>
</dbReference>
<dbReference type="Gene3D" id="3.40.50.12780">
    <property type="entry name" value="N-terminal domain of ligase-like"/>
    <property type="match status" value="1"/>
</dbReference>
<feature type="compositionally biased region" description="Basic and acidic residues" evidence="7">
    <location>
        <begin position="862"/>
        <end position="873"/>
    </location>
</feature>
<dbReference type="PROSITE" id="PS00455">
    <property type="entry name" value="AMP_BINDING"/>
    <property type="match status" value="1"/>
</dbReference>
<feature type="compositionally biased region" description="Basic and acidic residues" evidence="7">
    <location>
        <begin position="841"/>
        <end position="853"/>
    </location>
</feature>
<evidence type="ECO:0000256" key="5">
    <source>
        <dbReference type="ARBA" id="ARBA00022737"/>
    </source>
</evidence>
<evidence type="ECO:0000256" key="2">
    <source>
        <dbReference type="ARBA" id="ARBA00006432"/>
    </source>
</evidence>